<keyword evidence="3" id="KW-0418">Kinase</keyword>
<feature type="region of interest" description="Disordered" evidence="6">
    <location>
        <begin position="428"/>
        <end position="515"/>
    </location>
</feature>
<dbReference type="PROSITE" id="PS00107">
    <property type="entry name" value="PROTEIN_KINASE_ATP"/>
    <property type="match status" value="1"/>
</dbReference>
<feature type="region of interest" description="Disordered" evidence="6">
    <location>
        <begin position="528"/>
        <end position="582"/>
    </location>
</feature>
<dbReference type="OrthoDB" id="5480138at2"/>
<evidence type="ECO:0000256" key="5">
    <source>
        <dbReference type="PROSITE-ProRule" id="PRU10141"/>
    </source>
</evidence>
<feature type="region of interest" description="Disordered" evidence="6">
    <location>
        <begin position="319"/>
        <end position="395"/>
    </location>
</feature>
<dbReference type="Gene3D" id="1.10.510.10">
    <property type="entry name" value="Transferase(Phosphotransferase) domain 1"/>
    <property type="match status" value="1"/>
</dbReference>
<feature type="compositionally biased region" description="Basic and acidic residues" evidence="6">
    <location>
        <begin position="332"/>
        <end position="343"/>
    </location>
</feature>
<dbReference type="InterPro" id="IPR008266">
    <property type="entry name" value="Tyr_kinase_AS"/>
</dbReference>
<dbReference type="GO" id="GO:0004674">
    <property type="term" value="F:protein serine/threonine kinase activity"/>
    <property type="evidence" value="ECO:0007669"/>
    <property type="project" value="TreeGrafter"/>
</dbReference>
<accession>A0A5B8Y630</accession>
<reference evidence="8 9" key="1">
    <citation type="submission" date="2019-06" db="EMBL/GenBank/DDBJ databases">
        <title>Persicimonas caeni gen. nov., sp. nov., a predatory bacterium isolated from solar saltern.</title>
        <authorList>
            <person name="Wang S."/>
        </authorList>
    </citation>
    <scope>NUCLEOTIDE SEQUENCE [LARGE SCALE GENOMIC DNA]</scope>
    <source>
        <strain evidence="8 9">YN101</strain>
    </source>
</reference>
<dbReference type="GO" id="GO:0005524">
    <property type="term" value="F:ATP binding"/>
    <property type="evidence" value="ECO:0007669"/>
    <property type="project" value="UniProtKB-UniRule"/>
</dbReference>
<dbReference type="RefSeq" id="WP_141198330.1">
    <property type="nucleotide sequence ID" value="NZ_CP041186.1"/>
</dbReference>
<dbReference type="InterPro" id="IPR000719">
    <property type="entry name" value="Prot_kinase_dom"/>
</dbReference>
<dbReference type="PANTHER" id="PTHR43289:SF34">
    <property type="entry name" value="SERINE_THREONINE-PROTEIN KINASE YBDM-RELATED"/>
    <property type="match status" value="1"/>
</dbReference>
<evidence type="ECO:0000256" key="6">
    <source>
        <dbReference type="SAM" id="MobiDB-lite"/>
    </source>
</evidence>
<dbReference type="SUPFAM" id="SSF56112">
    <property type="entry name" value="Protein kinase-like (PK-like)"/>
    <property type="match status" value="1"/>
</dbReference>
<feature type="domain" description="Protein kinase" evidence="7">
    <location>
        <begin position="14"/>
        <end position="286"/>
    </location>
</feature>
<name>A0A4Y6PUD1_PERCE</name>
<feature type="compositionally biased region" description="Basic and acidic residues" evidence="6">
    <location>
        <begin position="383"/>
        <end position="395"/>
    </location>
</feature>
<keyword evidence="1" id="KW-0808">Transferase</keyword>
<evidence type="ECO:0000256" key="2">
    <source>
        <dbReference type="ARBA" id="ARBA00022741"/>
    </source>
</evidence>
<dbReference type="InterPro" id="IPR011009">
    <property type="entry name" value="Kinase-like_dom_sf"/>
</dbReference>
<dbReference type="PANTHER" id="PTHR43289">
    <property type="entry name" value="MITOGEN-ACTIVATED PROTEIN KINASE KINASE KINASE 20-RELATED"/>
    <property type="match status" value="1"/>
</dbReference>
<sequence length="840" mass="93296">MVDHFGEGTKFGRYALLGKIGTGGMAEIYRAKTFGAAGFEKEFAIKLILPSLVDDSEFVEMFINEAKIAVSLYHANIVQVFDLGEIDGQYYIAMEYVLGKDLLEVLARCAERNLKIPLNLVLFITMEMLKGLNFAHRAKDPFGEDLNIIHRDVSPSNIMISYAGDVKVGDFGVAKAAIERTLTESGTLKGKVGYMSPEQVMGEEIDARSDVFAAGVVFFEALSMSRLFVGSSDLEVMLQVRDADIAKGLEKAEPLPQDLRTIVQRALTKHREERFQTSGEFYQALVDFCYHHSIKVTGTDLSNFMRRLFADEIEKEKTKRRAEPRLQQLMAEAKRPPKEKPALEKTPAPAAEKALQMADQVPMSEAYESSAAESDAAESDAADESHTTLDATDDQRYRYRDSSGLIYGPMGLETLVGLVSEQEEVVGDRVSIDGGAWRPLEQVDELDEVIDPKGAPDDAPSEADAPPAAEPQDSDADTDDSDADDSEADEDRPDTLRGPAPEEVGRETTTLPEDHDLARELEDAVSSLEQLSRGLSESTARETGSRAAFEMTSSVVNDSDVDKEPPSVPDEADDATMHDDESAQQAIEELRSQYASYEGELSRVPFARILARLHRSGATGRLHVQDGSVEKSIFMRDGEPILVDSNKKEELLGSFLIRRDRITQAQLDEALARLSEWGGRLGDALVAIGAVEAHDIFELLAEQMREKLLDVFTWSRGHYGYYENQEPDTMGYPLGLDTYSTIVQACREYIPLDLINGFYQGRRHTSIFESTRAPVDVDRLRLSSRELRILTQLDAGSNLNSILDESSQDRKDLVLRTVYLLHQVEVLKFETTDKLELPGD</sequence>
<evidence type="ECO:0000313" key="9">
    <source>
        <dbReference type="Proteomes" id="UP000315995"/>
    </source>
</evidence>
<dbReference type="Pfam" id="PF14332">
    <property type="entry name" value="DUF4388"/>
    <property type="match status" value="1"/>
</dbReference>
<dbReference type="PROSITE" id="PS00109">
    <property type="entry name" value="PROTEIN_KINASE_TYR"/>
    <property type="match status" value="1"/>
</dbReference>
<keyword evidence="2 5" id="KW-0547">Nucleotide-binding</keyword>
<dbReference type="AlphaFoldDB" id="A0A4Y6PUD1"/>
<feature type="compositionally biased region" description="Low complexity" evidence="6">
    <location>
        <begin position="462"/>
        <end position="471"/>
    </location>
</feature>
<keyword evidence="9" id="KW-1185">Reference proteome</keyword>
<dbReference type="SUPFAM" id="SSF160246">
    <property type="entry name" value="EspE N-terminal domain-like"/>
    <property type="match status" value="1"/>
</dbReference>
<evidence type="ECO:0000256" key="4">
    <source>
        <dbReference type="ARBA" id="ARBA00022840"/>
    </source>
</evidence>
<evidence type="ECO:0000259" key="7">
    <source>
        <dbReference type="PROSITE" id="PS50011"/>
    </source>
</evidence>
<dbReference type="Proteomes" id="UP000315995">
    <property type="component" value="Chromosome"/>
</dbReference>
<dbReference type="PROSITE" id="PS50011">
    <property type="entry name" value="PROTEIN_KINASE_DOM"/>
    <property type="match status" value="1"/>
</dbReference>
<evidence type="ECO:0000313" key="8">
    <source>
        <dbReference type="EMBL" id="QDG51850.1"/>
    </source>
</evidence>
<evidence type="ECO:0000256" key="3">
    <source>
        <dbReference type="ARBA" id="ARBA00022777"/>
    </source>
</evidence>
<dbReference type="EMBL" id="CP041186">
    <property type="protein sequence ID" value="QDG51850.1"/>
    <property type="molecule type" value="Genomic_DNA"/>
</dbReference>
<organism evidence="8 9">
    <name type="scientific">Persicimonas caeni</name>
    <dbReference type="NCBI Taxonomy" id="2292766"/>
    <lineage>
        <taxon>Bacteria</taxon>
        <taxon>Deltaproteobacteria</taxon>
        <taxon>Bradymonadales</taxon>
        <taxon>Bradymonadaceae</taxon>
        <taxon>Persicimonas</taxon>
    </lineage>
</organism>
<dbReference type="Pfam" id="PF00069">
    <property type="entry name" value="Pkinase"/>
    <property type="match status" value="1"/>
</dbReference>
<proteinExistence type="predicted"/>
<gene>
    <name evidence="8" type="ORF">FIV42_14210</name>
</gene>
<feature type="compositionally biased region" description="Acidic residues" evidence="6">
    <location>
        <begin position="472"/>
        <end position="492"/>
    </location>
</feature>
<feature type="compositionally biased region" description="Low complexity" evidence="6">
    <location>
        <begin position="364"/>
        <end position="374"/>
    </location>
</feature>
<dbReference type="InterPro" id="IPR017441">
    <property type="entry name" value="Protein_kinase_ATP_BS"/>
</dbReference>
<feature type="compositionally biased region" description="Polar residues" evidence="6">
    <location>
        <begin position="528"/>
        <end position="538"/>
    </location>
</feature>
<protein>
    <submittedName>
        <fullName evidence="8">DUF4388 domain-containing protein</fullName>
    </submittedName>
</protein>
<dbReference type="CDD" id="cd14014">
    <property type="entry name" value="STKc_PknB_like"/>
    <property type="match status" value="1"/>
</dbReference>
<accession>A0A4Y6PUD1</accession>
<evidence type="ECO:0000256" key="1">
    <source>
        <dbReference type="ARBA" id="ARBA00022679"/>
    </source>
</evidence>
<keyword evidence="4 5" id="KW-0067">ATP-binding</keyword>
<dbReference type="Gene3D" id="3.30.200.20">
    <property type="entry name" value="Phosphorylase Kinase, domain 1"/>
    <property type="match status" value="1"/>
</dbReference>
<dbReference type="InterPro" id="IPR025497">
    <property type="entry name" value="PatA-like_N"/>
</dbReference>
<dbReference type="InterPro" id="IPR037257">
    <property type="entry name" value="T2SS_E_N_sf"/>
</dbReference>
<feature type="binding site" evidence="5">
    <location>
        <position position="46"/>
    </location>
    <ligand>
        <name>ATP</name>
        <dbReference type="ChEBI" id="CHEBI:30616"/>
    </ligand>
</feature>